<name>X6M583_RETFI</name>
<dbReference type="Gene3D" id="1.10.510.10">
    <property type="entry name" value="Transferase(Phosphotransferase) domain 1"/>
    <property type="match status" value="1"/>
</dbReference>
<proteinExistence type="predicted"/>
<dbReference type="Pfam" id="PF00069">
    <property type="entry name" value="Pkinase"/>
    <property type="match status" value="1"/>
</dbReference>
<dbReference type="GO" id="GO:0004672">
    <property type="term" value="F:protein kinase activity"/>
    <property type="evidence" value="ECO:0007669"/>
    <property type="project" value="InterPro"/>
</dbReference>
<protein>
    <recommendedName>
        <fullName evidence="1">Protein kinase domain-containing protein</fullName>
    </recommendedName>
</protein>
<dbReference type="OrthoDB" id="125413at2759"/>
<dbReference type="InterPro" id="IPR000719">
    <property type="entry name" value="Prot_kinase_dom"/>
</dbReference>
<evidence type="ECO:0000259" key="1">
    <source>
        <dbReference type="PROSITE" id="PS50011"/>
    </source>
</evidence>
<dbReference type="AlphaFoldDB" id="X6M583"/>
<evidence type="ECO:0000313" key="3">
    <source>
        <dbReference type="Proteomes" id="UP000023152"/>
    </source>
</evidence>
<comment type="caution">
    <text evidence="2">The sequence shown here is derived from an EMBL/GenBank/DDBJ whole genome shotgun (WGS) entry which is preliminary data.</text>
</comment>
<evidence type="ECO:0000313" key="2">
    <source>
        <dbReference type="EMBL" id="ETO08627.1"/>
    </source>
</evidence>
<dbReference type="InterPro" id="IPR011009">
    <property type="entry name" value="Kinase-like_dom_sf"/>
</dbReference>
<accession>X6M583</accession>
<dbReference type="Proteomes" id="UP000023152">
    <property type="component" value="Unassembled WGS sequence"/>
</dbReference>
<dbReference type="PANTHER" id="PTHR24345">
    <property type="entry name" value="SERINE/THREONINE-PROTEIN KINASE PLK"/>
    <property type="match status" value="1"/>
</dbReference>
<dbReference type="PROSITE" id="PS50011">
    <property type="entry name" value="PROTEIN_KINASE_DOM"/>
    <property type="match status" value="1"/>
</dbReference>
<gene>
    <name evidence="2" type="ORF">RFI_28760</name>
</gene>
<dbReference type="PROSITE" id="PS00109">
    <property type="entry name" value="PROTEIN_KINASE_TYR"/>
    <property type="match status" value="1"/>
</dbReference>
<organism evidence="2 3">
    <name type="scientific">Reticulomyxa filosa</name>
    <dbReference type="NCBI Taxonomy" id="46433"/>
    <lineage>
        <taxon>Eukaryota</taxon>
        <taxon>Sar</taxon>
        <taxon>Rhizaria</taxon>
        <taxon>Retaria</taxon>
        <taxon>Foraminifera</taxon>
        <taxon>Monothalamids</taxon>
        <taxon>Reticulomyxidae</taxon>
        <taxon>Reticulomyxa</taxon>
    </lineage>
</organism>
<feature type="domain" description="Protein kinase" evidence="1">
    <location>
        <begin position="22"/>
        <end position="351"/>
    </location>
</feature>
<dbReference type="GO" id="GO:0005634">
    <property type="term" value="C:nucleus"/>
    <property type="evidence" value="ECO:0007669"/>
    <property type="project" value="TreeGrafter"/>
</dbReference>
<sequence length="500" mass="56981">MSSFQTNLRFLDDIKFFVRNTYSHTIHLQKSLLGEVILGTVKIGNGGNGFEPYDSKIQSYLTNAIGSEAKKSNNSGDLANAVDVSVSLSSVSLPSPSPSSSLLLPLPLPLAHEKHVIKICDKSVWRQLNDHVLENPLMEIELMQNLCVGNSCYPYFTNECAYSLFRLFEGDLCNYIQAHGAFEFERARRYAKQITLAVEHLHKHGYCHLDLSLENILLDQKTDTVKLCDFGLCRKMLSNKKAFEAASIRPGKKSYIAPEVYNYSPFYGDKADIFSLGVIYFILFCGFPPFHKPCLNDTCFRYVYDKDINVLLEKWQLTHVITPQCVDILNKIFVPDSKRIGMQELLAHPFWVGVQLNELDSQQHSMTAKMEIKEELTRNRIPAMCDQLPQDSFDSNPMDHYSIENNDSEAMDDSCTIGCQDQNEMKFASDNTTNQDYPLNRRCLDLELHPSRRDDLLPQQHVSCEIRKRTLLPHGTGEADMAMENLTEGIWNFEIQSDVE</sequence>
<dbReference type="SUPFAM" id="SSF56112">
    <property type="entry name" value="Protein kinase-like (PK-like)"/>
    <property type="match status" value="1"/>
</dbReference>
<dbReference type="GO" id="GO:0005524">
    <property type="term" value="F:ATP binding"/>
    <property type="evidence" value="ECO:0007669"/>
    <property type="project" value="InterPro"/>
</dbReference>
<reference evidence="2 3" key="1">
    <citation type="journal article" date="2013" name="Curr. Biol.">
        <title>The Genome of the Foraminiferan Reticulomyxa filosa.</title>
        <authorList>
            <person name="Glockner G."/>
            <person name="Hulsmann N."/>
            <person name="Schleicher M."/>
            <person name="Noegel A.A."/>
            <person name="Eichinger L."/>
            <person name="Gallinger C."/>
            <person name="Pawlowski J."/>
            <person name="Sierra R."/>
            <person name="Euteneuer U."/>
            <person name="Pillet L."/>
            <person name="Moustafa A."/>
            <person name="Platzer M."/>
            <person name="Groth M."/>
            <person name="Szafranski K."/>
            <person name="Schliwa M."/>
        </authorList>
    </citation>
    <scope>NUCLEOTIDE SEQUENCE [LARGE SCALE GENOMIC DNA]</scope>
</reference>
<dbReference type="InterPro" id="IPR008266">
    <property type="entry name" value="Tyr_kinase_AS"/>
</dbReference>
<dbReference type="EMBL" id="ASPP01024852">
    <property type="protein sequence ID" value="ETO08627.1"/>
    <property type="molecule type" value="Genomic_DNA"/>
</dbReference>
<keyword evidence="3" id="KW-1185">Reference proteome</keyword>